<organism evidence="2 3">
    <name type="scientific">Alkalibacterium indicireducens</name>
    <dbReference type="NCBI Taxonomy" id="398758"/>
    <lineage>
        <taxon>Bacteria</taxon>
        <taxon>Bacillati</taxon>
        <taxon>Bacillota</taxon>
        <taxon>Bacilli</taxon>
        <taxon>Lactobacillales</taxon>
        <taxon>Carnobacteriaceae</taxon>
        <taxon>Alkalibacterium</taxon>
    </lineage>
</organism>
<keyword evidence="1" id="KW-0812">Transmembrane</keyword>
<evidence type="ECO:0000256" key="1">
    <source>
        <dbReference type="SAM" id="Phobius"/>
    </source>
</evidence>
<feature type="transmembrane region" description="Helical" evidence="1">
    <location>
        <begin position="15"/>
        <end position="35"/>
    </location>
</feature>
<evidence type="ECO:0008006" key="4">
    <source>
        <dbReference type="Google" id="ProtNLM"/>
    </source>
</evidence>
<dbReference type="EMBL" id="BAAADA010000196">
    <property type="protein sequence ID" value="GAA0493665.1"/>
    <property type="molecule type" value="Genomic_DNA"/>
</dbReference>
<accession>A0ABN1BAZ8</accession>
<comment type="caution">
    <text evidence="2">The sequence shown here is derived from an EMBL/GenBank/DDBJ whole genome shotgun (WGS) entry which is preliminary data.</text>
</comment>
<keyword evidence="1" id="KW-0472">Membrane</keyword>
<evidence type="ECO:0000313" key="2">
    <source>
        <dbReference type="EMBL" id="GAA0493665.1"/>
    </source>
</evidence>
<gene>
    <name evidence="2" type="ORF">GCM10008936_20740</name>
</gene>
<dbReference type="Pfam" id="PF09911">
    <property type="entry name" value="DUF2140"/>
    <property type="match status" value="1"/>
</dbReference>
<keyword evidence="3" id="KW-1185">Reference proteome</keyword>
<protein>
    <recommendedName>
        <fullName evidence="4">DUF2140 domain-containing protein</fullName>
    </recommendedName>
</protein>
<dbReference type="RefSeq" id="WP_346025422.1">
    <property type="nucleotide sequence ID" value="NZ_BAAADA010000196.1"/>
</dbReference>
<reference evidence="2 3" key="1">
    <citation type="journal article" date="2019" name="Int. J. Syst. Evol. Microbiol.">
        <title>The Global Catalogue of Microorganisms (GCM) 10K type strain sequencing project: providing services to taxonomists for standard genome sequencing and annotation.</title>
        <authorList>
            <consortium name="The Broad Institute Genomics Platform"/>
            <consortium name="The Broad Institute Genome Sequencing Center for Infectious Disease"/>
            <person name="Wu L."/>
            <person name="Ma J."/>
        </authorList>
    </citation>
    <scope>NUCLEOTIDE SEQUENCE [LARGE SCALE GENOMIC DNA]</scope>
    <source>
        <strain evidence="2 3">JCM 14232</strain>
    </source>
</reference>
<sequence>MAESRGNRNRGTNGWMWAFLILLGIIISLSIWIIVGLQPSNSDYTGEQAGDLTVIEDSLSFEVVTDKNQLNRVINLYLEEELDEQFAGYNVVIDEDVQLSGALQVFGFDVDFLLRMDPYVVDDGNLQLRATSIQLGSFDLPIGIAMNVLGQQLDLPQWIRVDSEQQMILVALNEFQLENDLQFAMQRIDLQEDDIRLNIILPEEAVR</sequence>
<dbReference type="InterPro" id="IPR018672">
    <property type="entry name" value="DUF2140"/>
</dbReference>
<keyword evidence="1" id="KW-1133">Transmembrane helix</keyword>
<evidence type="ECO:0000313" key="3">
    <source>
        <dbReference type="Proteomes" id="UP001410648"/>
    </source>
</evidence>
<name>A0ABN1BAZ8_9LACT</name>
<dbReference type="Proteomes" id="UP001410648">
    <property type="component" value="Unassembled WGS sequence"/>
</dbReference>
<proteinExistence type="predicted"/>